<accession>A0A1S8NJ14</accession>
<evidence type="ECO:0000256" key="2">
    <source>
        <dbReference type="ARBA" id="ARBA00022989"/>
    </source>
</evidence>
<dbReference type="InterPro" id="IPR009825">
    <property type="entry name" value="ECF_substrate-spec-like"/>
</dbReference>
<sequence>METNKKLGAKEIVLMGLMTALICIAGSIIKIPSIGGFVHLGDCMVFLSVIILGKKKGIVASAFGMFFVDILGGYYLWAPFTLLIKGVMAYITGTILEIMSEHNSNVKYVISFVVSGIFMVLAYFGAGIIMAALLTEKTGLMQGVLYSAKDIIGNIVQVSTGIIIALPLSNILLKAKKAVV</sequence>
<feature type="transmembrane region" description="Helical" evidence="3">
    <location>
        <begin position="83"/>
        <end position="100"/>
    </location>
</feature>
<dbReference type="Pfam" id="PF07155">
    <property type="entry name" value="ECF-ribofla_trS"/>
    <property type="match status" value="1"/>
</dbReference>
<dbReference type="STRING" id="169679.CSACC_40980"/>
<dbReference type="EMBL" id="LZYZ01000001">
    <property type="protein sequence ID" value="OOM16440.1"/>
    <property type="molecule type" value="Genomic_DNA"/>
</dbReference>
<dbReference type="PANTHER" id="PTHR37815:SF3">
    <property type="entry name" value="UPF0397 PROTEIN SPR0429"/>
    <property type="match status" value="1"/>
</dbReference>
<evidence type="ECO:0000256" key="1">
    <source>
        <dbReference type="ARBA" id="ARBA00022692"/>
    </source>
</evidence>
<dbReference type="GO" id="GO:0016020">
    <property type="term" value="C:membrane"/>
    <property type="evidence" value="ECO:0007669"/>
    <property type="project" value="InterPro"/>
</dbReference>
<reference evidence="4 5" key="1">
    <citation type="submission" date="2016-05" db="EMBL/GenBank/DDBJ databases">
        <title>Microbial solvent formation.</title>
        <authorList>
            <person name="Poehlein A."/>
            <person name="Montoya Solano J.D."/>
            <person name="Flitsch S."/>
            <person name="Krabben P."/>
            <person name="Duerre P."/>
            <person name="Daniel R."/>
        </authorList>
    </citation>
    <scope>NUCLEOTIDE SEQUENCE [LARGE SCALE GENOMIC DNA]</scope>
    <source>
        <strain evidence="4 5">L1-8</strain>
    </source>
</reference>
<keyword evidence="3" id="KW-0472">Membrane</keyword>
<protein>
    <submittedName>
        <fullName evidence="4">Thiamine transporter HmpT</fullName>
    </submittedName>
</protein>
<feature type="transmembrane region" description="Helical" evidence="3">
    <location>
        <begin position="112"/>
        <end position="134"/>
    </location>
</feature>
<proteinExistence type="predicted"/>
<name>A0A1S8NJ14_CLOSA</name>
<dbReference type="Gene3D" id="1.10.1760.20">
    <property type="match status" value="1"/>
</dbReference>
<keyword evidence="1 3" id="KW-0812">Transmembrane</keyword>
<evidence type="ECO:0000313" key="4">
    <source>
        <dbReference type="EMBL" id="OOM16440.1"/>
    </source>
</evidence>
<feature type="transmembrane region" description="Helical" evidence="3">
    <location>
        <begin position="154"/>
        <end position="173"/>
    </location>
</feature>
<dbReference type="RefSeq" id="WP_077864152.1">
    <property type="nucleotide sequence ID" value="NZ_LZYZ01000001.1"/>
</dbReference>
<feature type="transmembrane region" description="Helical" evidence="3">
    <location>
        <begin position="12"/>
        <end position="29"/>
    </location>
</feature>
<evidence type="ECO:0000313" key="5">
    <source>
        <dbReference type="Proteomes" id="UP000191154"/>
    </source>
</evidence>
<dbReference type="AlphaFoldDB" id="A0A1S8NJ14"/>
<dbReference type="Proteomes" id="UP000191154">
    <property type="component" value="Unassembled WGS sequence"/>
</dbReference>
<keyword evidence="2 3" id="KW-1133">Transmembrane helix</keyword>
<organism evidence="4 5">
    <name type="scientific">Clostridium saccharobutylicum</name>
    <dbReference type="NCBI Taxonomy" id="169679"/>
    <lineage>
        <taxon>Bacteria</taxon>
        <taxon>Bacillati</taxon>
        <taxon>Bacillota</taxon>
        <taxon>Clostridia</taxon>
        <taxon>Eubacteriales</taxon>
        <taxon>Clostridiaceae</taxon>
        <taxon>Clostridium</taxon>
    </lineage>
</organism>
<evidence type="ECO:0000256" key="3">
    <source>
        <dbReference type="SAM" id="Phobius"/>
    </source>
</evidence>
<comment type="caution">
    <text evidence="4">The sequence shown here is derived from an EMBL/GenBank/DDBJ whole genome shotgun (WGS) entry which is preliminary data.</text>
</comment>
<gene>
    <name evidence="4" type="primary">hmpT_1</name>
    <name evidence="4" type="ORF">CLOSAC_07110</name>
</gene>
<dbReference type="PANTHER" id="PTHR37815">
    <property type="entry name" value="UPF0397 PROTEIN BC_2624-RELATED"/>
    <property type="match status" value="1"/>
</dbReference>